<organism evidence="4 5">
    <name type="scientific">Litorivicinus lipolyticus</name>
    <dbReference type="NCBI Taxonomy" id="418701"/>
    <lineage>
        <taxon>Bacteria</taxon>
        <taxon>Pseudomonadati</taxon>
        <taxon>Pseudomonadota</taxon>
        <taxon>Gammaproteobacteria</taxon>
        <taxon>Oceanospirillales</taxon>
        <taxon>Litorivicinaceae</taxon>
        <taxon>Litorivicinus</taxon>
    </lineage>
</organism>
<evidence type="ECO:0000259" key="3">
    <source>
        <dbReference type="PROSITE" id="PS51186"/>
    </source>
</evidence>
<accession>A0A5Q2QCX5</accession>
<evidence type="ECO:0000256" key="2">
    <source>
        <dbReference type="ARBA" id="ARBA00023315"/>
    </source>
</evidence>
<reference evidence="4 5" key="1">
    <citation type="submission" date="2019-11" db="EMBL/GenBank/DDBJ databases">
        <authorList>
            <person name="Khan S.A."/>
            <person name="Jeon C.O."/>
            <person name="Chun B.H."/>
        </authorList>
    </citation>
    <scope>NUCLEOTIDE SEQUENCE [LARGE SCALE GENOMIC DNA]</scope>
    <source>
        <strain evidence="4 5">IMCC 1097</strain>
    </source>
</reference>
<sequence length="141" mass="15442">MSAFEITRGQWLDLKRPCQAVRELVFVVEQDVDPSEEWDDMDQACVHFVAHDRTGNAIGTARLLPDGHIGRMAVIKAWRGRGVGDALLKAAVASALEAGHRELALNAQTHALGFYARFGFAATGEPFDEAGIAHRRMTLSI</sequence>
<dbReference type="InterPro" id="IPR016181">
    <property type="entry name" value="Acyl_CoA_acyltransferase"/>
</dbReference>
<dbReference type="OrthoDB" id="9796171at2"/>
<proteinExistence type="predicted"/>
<feature type="domain" description="N-acetyltransferase" evidence="3">
    <location>
        <begin position="4"/>
        <end position="141"/>
    </location>
</feature>
<dbReference type="Gene3D" id="3.40.630.30">
    <property type="match status" value="1"/>
</dbReference>
<dbReference type="CDD" id="cd04301">
    <property type="entry name" value="NAT_SF"/>
    <property type="match status" value="1"/>
</dbReference>
<dbReference type="PROSITE" id="PS51186">
    <property type="entry name" value="GNAT"/>
    <property type="match status" value="1"/>
</dbReference>
<dbReference type="Pfam" id="PF13673">
    <property type="entry name" value="Acetyltransf_10"/>
    <property type="match status" value="1"/>
</dbReference>
<dbReference type="InterPro" id="IPR050832">
    <property type="entry name" value="Bact_Acetyltransf"/>
</dbReference>
<dbReference type="InterPro" id="IPR000182">
    <property type="entry name" value="GNAT_dom"/>
</dbReference>
<dbReference type="KEGG" id="llp:GH975_04505"/>
<evidence type="ECO:0000313" key="5">
    <source>
        <dbReference type="Proteomes" id="UP000388235"/>
    </source>
</evidence>
<dbReference type="RefSeq" id="WP_153713380.1">
    <property type="nucleotide sequence ID" value="NZ_CP045871.1"/>
</dbReference>
<dbReference type="GO" id="GO:0016747">
    <property type="term" value="F:acyltransferase activity, transferring groups other than amino-acyl groups"/>
    <property type="evidence" value="ECO:0007669"/>
    <property type="project" value="InterPro"/>
</dbReference>
<keyword evidence="2" id="KW-0012">Acyltransferase</keyword>
<dbReference type="SUPFAM" id="SSF55729">
    <property type="entry name" value="Acyl-CoA N-acyltransferases (Nat)"/>
    <property type="match status" value="1"/>
</dbReference>
<dbReference type="PANTHER" id="PTHR43877">
    <property type="entry name" value="AMINOALKYLPHOSPHONATE N-ACETYLTRANSFERASE-RELATED-RELATED"/>
    <property type="match status" value="1"/>
</dbReference>
<dbReference type="EMBL" id="CP045871">
    <property type="protein sequence ID" value="QGG79876.1"/>
    <property type="molecule type" value="Genomic_DNA"/>
</dbReference>
<keyword evidence="5" id="KW-1185">Reference proteome</keyword>
<keyword evidence="1 4" id="KW-0808">Transferase</keyword>
<evidence type="ECO:0000313" key="4">
    <source>
        <dbReference type="EMBL" id="QGG79876.1"/>
    </source>
</evidence>
<gene>
    <name evidence="4" type="ORF">GH975_04505</name>
</gene>
<dbReference type="PANTHER" id="PTHR43877:SF1">
    <property type="entry name" value="ACETYLTRANSFERASE"/>
    <property type="match status" value="1"/>
</dbReference>
<dbReference type="AlphaFoldDB" id="A0A5Q2QCX5"/>
<protein>
    <submittedName>
        <fullName evidence="4">GNAT family N-acetyltransferase</fullName>
    </submittedName>
</protein>
<evidence type="ECO:0000256" key="1">
    <source>
        <dbReference type="ARBA" id="ARBA00022679"/>
    </source>
</evidence>
<dbReference type="Proteomes" id="UP000388235">
    <property type="component" value="Chromosome"/>
</dbReference>
<name>A0A5Q2QCX5_9GAMM</name>